<dbReference type="SMART" id="SM00479">
    <property type="entry name" value="EXOIII"/>
    <property type="match status" value="1"/>
</dbReference>
<evidence type="ECO:0000313" key="3">
    <source>
        <dbReference type="Proteomes" id="UP000823613"/>
    </source>
</evidence>
<dbReference type="InterPro" id="IPR012337">
    <property type="entry name" value="RNaseH-like_sf"/>
</dbReference>
<dbReference type="Gene3D" id="3.30.420.10">
    <property type="entry name" value="Ribonuclease H-like superfamily/Ribonuclease H"/>
    <property type="match status" value="1"/>
</dbReference>
<comment type="caution">
    <text evidence="2">The sequence shown here is derived from an EMBL/GenBank/DDBJ whole genome shotgun (WGS) entry which is preliminary data.</text>
</comment>
<dbReference type="InterPro" id="IPR036397">
    <property type="entry name" value="RNaseH_sf"/>
</dbReference>
<protein>
    <recommendedName>
        <fullName evidence="1">Exonuclease domain-containing protein</fullName>
    </recommendedName>
</protein>
<reference evidence="2" key="2">
    <citation type="journal article" date="2021" name="PeerJ">
        <title>Extensive microbial diversity within the chicken gut microbiome revealed by metagenomics and culture.</title>
        <authorList>
            <person name="Gilroy R."/>
            <person name="Ravi A."/>
            <person name="Getino M."/>
            <person name="Pursley I."/>
            <person name="Horton D.L."/>
            <person name="Alikhan N.F."/>
            <person name="Baker D."/>
            <person name="Gharbi K."/>
            <person name="Hall N."/>
            <person name="Watson M."/>
            <person name="Adriaenssens E.M."/>
            <person name="Foster-Nyarko E."/>
            <person name="Jarju S."/>
            <person name="Secka A."/>
            <person name="Antonio M."/>
            <person name="Oren A."/>
            <person name="Chaudhuri R.R."/>
            <person name="La Ragione R."/>
            <person name="Hildebrand F."/>
            <person name="Pallen M.J."/>
        </authorList>
    </citation>
    <scope>NUCLEOTIDE SEQUENCE</scope>
    <source>
        <strain evidence="2">11159</strain>
    </source>
</reference>
<dbReference type="SUPFAM" id="SSF53098">
    <property type="entry name" value="Ribonuclease H-like"/>
    <property type="match status" value="1"/>
</dbReference>
<gene>
    <name evidence="2" type="ORF">IAC58_02300</name>
</gene>
<organism evidence="2 3">
    <name type="scientific">Candidatus Onthovivens merdipullorum</name>
    <dbReference type="NCBI Taxonomy" id="2840889"/>
    <lineage>
        <taxon>Bacteria</taxon>
        <taxon>Bacillati</taxon>
        <taxon>Bacillota</taxon>
        <taxon>Bacilli</taxon>
        <taxon>Bacillales</taxon>
        <taxon>Candidatus Onthovivens</taxon>
    </lineage>
</organism>
<dbReference type="InterPro" id="IPR013520">
    <property type="entry name" value="Ribonucl_H"/>
</dbReference>
<name>A0A9D9DJN3_9BACL</name>
<evidence type="ECO:0000259" key="1">
    <source>
        <dbReference type="SMART" id="SM00479"/>
    </source>
</evidence>
<dbReference type="EMBL" id="JADIMY010000049">
    <property type="protein sequence ID" value="MBO8427375.1"/>
    <property type="molecule type" value="Genomic_DNA"/>
</dbReference>
<proteinExistence type="predicted"/>
<accession>A0A9D9DJN3</accession>
<evidence type="ECO:0000313" key="2">
    <source>
        <dbReference type="EMBL" id="MBO8427375.1"/>
    </source>
</evidence>
<dbReference type="Pfam" id="PF00929">
    <property type="entry name" value="RNase_T"/>
    <property type="match status" value="1"/>
</dbReference>
<dbReference type="GO" id="GO:0004527">
    <property type="term" value="F:exonuclease activity"/>
    <property type="evidence" value="ECO:0007669"/>
    <property type="project" value="UniProtKB-ARBA"/>
</dbReference>
<reference evidence="2" key="1">
    <citation type="submission" date="2020-10" db="EMBL/GenBank/DDBJ databases">
        <authorList>
            <person name="Gilroy R."/>
        </authorList>
    </citation>
    <scope>NUCLEOTIDE SEQUENCE</scope>
    <source>
        <strain evidence="2">11159</strain>
    </source>
</reference>
<sequence>MKKLQKVLKNKNKIIFLDFEGTETSQEIIAIGAIKGSLDNKLNFKENYKKFKVFVIPKNPVGKIIESLTNINDDFLKINGVYFKNALEKFSNFVGANPEEYLYVTYGNYDIRLLRNTVLLNKIKNSEVLNSFYKNYFDFSSFLHQFIRRNNGQYISLKDALKVFNSTFIGEEHDPLSDAINLSRLFNLFKNQKNILLTEYKKTIEHHSNLPTAINKAISLLNENKSISYDEYLKLFEDELK</sequence>
<feature type="domain" description="Exonuclease" evidence="1">
    <location>
        <begin position="13"/>
        <end position="195"/>
    </location>
</feature>
<dbReference type="AlphaFoldDB" id="A0A9D9DJN3"/>
<dbReference type="Proteomes" id="UP000823613">
    <property type="component" value="Unassembled WGS sequence"/>
</dbReference>
<dbReference type="GO" id="GO:0003676">
    <property type="term" value="F:nucleic acid binding"/>
    <property type="evidence" value="ECO:0007669"/>
    <property type="project" value="InterPro"/>
</dbReference>